<name>A0A8S5RR98_9CAUD</name>
<proteinExistence type="predicted"/>
<sequence length="29" mass="3134">MPIIPVVRPALATPLECSQVAIIKPLYSI</sequence>
<reference evidence="1" key="1">
    <citation type="journal article" date="2021" name="Proc. Natl. Acad. Sci. U.S.A.">
        <title>A Catalog of Tens of Thousands of Viruses from Human Metagenomes Reveals Hidden Associations with Chronic Diseases.</title>
        <authorList>
            <person name="Tisza M.J."/>
            <person name="Buck C.B."/>
        </authorList>
    </citation>
    <scope>NUCLEOTIDE SEQUENCE</scope>
    <source>
        <strain evidence="1">CtXdu7</strain>
    </source>
</reference>
<organism evidence="1">
    <name type="scientific">Podoviridae sp. ctXdu7</name>
    <dbReference type="NCBI Taxonomy" id="2827618"/>
    <lineage>
        <taxon>Viruses</taxon>
        <taxon>Duplodnaviria</taxon>
        <taxon>Heunggongvirae</taxon>
        <taxon>Uroviricota</taxon>
        <taxon>Caudoviricetes</taxon>
    </lineage>
</organism>
<dbReference type="EMBL" id="BK057792">
    <property type="protein sequence ID" value="DAE92015.1"/>
    <property type="molecule type" value="Genomic_DNA"/>
</dbReference>
<evidence type="ECO:0000313" key="1">
    <source>
        <dbReference type="EMBL" id="DAE92015.1"/>
    </source>
</evidence>
<accession>A0A8S5RR98</accession>
<protein>
    <submittedName>
        <fullName evidence="1">Uncharacterized protein</fullName>
    </submittedName>
</protein>